<dbReference type="GO" id="GO:0071973">
    <property type="term" value="P:bacterial-type flagellum-dependent cell motility"/>
    <property type="evidence" value="ECO:0007669"/>
    <property type="project" value="InterPro"/>
</dbReference>
<dbReference type="Pfam" id="PF02119">
    <property type="entry name" value="FlgI"/>
    <property type="match status" value="1"/>
</dbReference>
<dbReference type="PANTHER" id="PTHR30381">
    <property type="entry name" value="FLAGELLAR P-RING PERIPLASMIC PROTEIN FLGI"/>
    <property type="match status" value="1"/>
</dbReference>
<name>S3E1A0_9GAMM</name>
<keyword evidence="7" id="KW-0966">Cell projection</keyword>
<proteinExistence type="inferred from homology"/>
<evidence type="ECO:0000313" key="8">
    <source>
        <dbReference type="Proteomes" id="UP000053688"/>
    </source>
</evidence>
<dbReference type="NCBIfam" id="NF003676">
    <property type="entry name" value="PRK05303.1"/>
    <property type="match status" value="1"/>
</dbReference>
<sequence>MKSFFLLISVSLLIVTAETQSARIKDIAQVSGIRSNQLLGYGLVTGLSGTGESTPFTERSFNAMLRNFGISLPDGKKLKNKNVASVIVTASMPAFAKQGQTLDVTVSSIGSAKSLRGGTLIQTFLKGLDGEVYAIAQGNLIVSAFSSIDSNGSKILGNNLTSGMIPNGAMIEREVHNPFSRSDFITLNLLESDFTTSQRMAYTINSFLGSEAASSIDATSVKVRAPRDINQRVSFLSTIENLDFEPADVSAKIVVNSHTGTIVIGKHVRIKPAAITHGNMTVAIKETETFDEQGSNSSINKGIPETKGKMFKFAPGLTLEDLVRTINEVGAAPSDLIVILQALKRAGAIEGKIIIL</sequence>
<dbReference type="HAMAP" id="MF_00416">
    <property type="entry name" value="FlgI"/>
    <property type="match status" value="1"/>
</dbReference>
<comment type="subunit">
    <text evidence="6">The basal body constitutes a major portion of the flagellar organelle and consists of four rings (L,P,S, and M) mounted on a central rod.</text>
</comment>
<dbReference type="GO" id="GO:0005198">
    <property type="term" value="F:structural molecule activity"/>
    <property type="evidence" value="ECO:0007669"/>
    <property type="project" value="InterPro"/>
</dbReference>
<dbReference type="STRING" id="28176.CF66_4038"/>
<evidence type="ECO:0000256" key="1">
    <source>
        <dbReference type="ARBA" id="ARBA00002591"/>
    </source>
</evidence>
<comment type="subcellular location">
    <subcellularLocation>
        <location evidence="2 6">Bacterial flagellum basal body</location>
    </subcellularLocation>
</comment>
<accession>S3E1A0</accession>
<comment type="similarity">
    <text evidence="3 6">Belongs to the FlgI family.</text>
</comment>
<evidence type="ECO:0000313" key="7">
    <source>
        <dbReference type="EMBL" id="EPE37961.1"/>
    </source>
</evidence>
<evidence type="ECO:0000256" key="5">
    <source>
        <dbReference type="ARBA" id="ARBA00023143"/>
    </source>
</evidence>
<reference evidence="7 8" key="1">
    <citation type="journal article" date="2014" name="Environ. Microbiol.">
        <title>Genomic signatures of obligate host dependence in the luminous bacterial symbiont of a vertebrate.</title>
        <authorList>
            <person name="Hendry T.A."/>
            <person name="de Wet J.R."/>
            <person name="Dunlap P.V."/>
        </authorList>
    </citation>
    <scope>NUCLEOTIDE SEQUENCE [LARGE SCALE GENOMIC DNA]</scope>
    <source>
        <strain evidence="7 8">Akat1</strain>
    </source>
</reference>
<dbReference type="PATRIC" id="fig|1236703.3.peg.420"/>
<evidence type="ECO:0000256" key="6">
    <source>
        <dbReference type="HAMAP-Rule" id="MF_00416"/>
    </source>
</evidence>
<dbReference type="RefSeq" id="WP_016503759.1">
    <property type="nucleotide sequence ID" value="NZ_AMSD01000001.1"/>
</dbReference>
<dbReference type="eggNOG" id="COG1706">
    <property type="taxonomic scope" value="Bacteria"/>
</dbReference>
<dbReference type="AlphaFoldDB" id="S3E1A0"/>
<protein>
    <recommendedName>
        <fullName evidence="6">Flagellar P-ring protein</fullName>
    </recommendedName>
    <alternativeName>
        <fullName evidence="6">Basal body P-ring protein</fullName>
    </alternativeName>
</protein>
<comment type="caution">
    <text evidence="7">The sequence shown here is derived from an EMBL/GenBank/DDBJ whole genome shotgun (WGS) entry which is preliminary data.</text>
</comment>
<keyword evidence="7" id="KW-0969">Cilium</keyword>
<organism evidence="7 8">
    <name type="scientific">Candidatus Photodesmus katoptron Akat1</name>
    <dbReference type="NCBI Taxonomy" id="1236703"/>
    <lineage>
        <taxon>Bacteria</taxon>
        <taxon>Pseudomonadati</taxon>
        <taxon>Pseudomonadota</taxon>
        <taxon>Gammaproteobacteria</taxon>
        <taxon>Vibrionales</taxon>
        <taxon>Vibrionaceae</taxon>
        <taxon>Candidatus Photodesmus</taxon>
    </lineage>
</organism>
<evidence type="ECO:0000256" key="4">
    <source>
        <dbReference type="ARBA" id="ARBA00022729"/>
    </source>
</evidence>
<keyword evidence="7" id="KW-0282">Flagellum</keyword>
<dbReference type="GO" id="GO:0030288">
    <property type="term" value="C:outer membrane-bounded periplasmic space"/>
    <property type="evidence" value="ECO:0007669"/>
    <property type="project" value="InterPro"/>
</dbReference>
<keyword evidence="5 6" id="KW-0975">Bacterial flagellum</keyword>
<keyword evidence="4" id="KW-0732">Signal</keyword>
<keyword evidence="8" id="KW-1185">Reference proteome</keyword>
<evidence type="ECO:0000256" key="2">
    <source>
        <dbReference type="ARBA" id="ARBA00004117"/>
    </source>
</evidence>
<dbReference type="Proteomes" id="UP000053688">
    <property type="component" value="Unassembled WGS sequence"/>
</dbReference>
<dbReference type="PRINTS" id="PR01010">
    <property type="entry name" value="FLGPRINGFLGI"/>
</dbReference>
<dbReference type="PANTHER" id="PTHR30381:SF0">
    <property type="entry name" value="FLAGELLAR P-RING PROTEIN"/>
    <property type="match status" value="1"/>
</dbReference>
<dbReference type="GO" id="GO:0009428">
    <property type="term" value="C:bacterial-type flagellum basal body, distal rod, P ring"/>
    <property type="evidence" value="ECO:0007669"/>
    <property type="project" value="InterPro"/>
</dbReference>
<dbReference type="EMBL" id="AMSD01000001">
    <property type="protein sequence ID" value="EPE37961.1"/>
    <property type="molecule type" value="Genomic_DNA"/>
</dbReference>
<comment type="function">
    <text evidence="1 6">Assembles around the rod to form the L-ring and probably protects the motor/basal body from shearing forces during rotation.</text>
</comment>
<gene>
    <name evidence="6" type="primary">flgI</name>
    <name evidence="7" type="ORF">O1U_0424</name>
</gene>
<dbReference type="InterPro" id="IPR001782">
    <property type="entry name" value="Flag_FlgI"/>
</dbReference>
<evidence type="ECO:0000256" key="3">
    <source>
        <dbReference type="ARBA" id="ARBA00008994"/>
    </source>
</evidence>